<evidence type="ECO:0000313" key="4">
    <source>
        <dbReference type="Proteomes" id="UP001152519"/>
    </source>
</evidence>
<dbReference type="RefSeq" id="WP_251489213.1">
    <property type="nucleotide sequence ID" value="NZ_CAJSLV010000049.1"/>
</dbReference>
<keyword evidence="2" id="KW-0472">Membrane</keyword>
<evidence type="ECO:0000256" key="2">
    <source>
        <dbReference type="SAM" id="Phobius"/>
    </source>
</evidence>
<evidence type="ECO:0000256" key="1">
    <source>
        <dbReference type="SAM" id="MobiDB-lite"/>
    </source>
</evidence>
<keyword evidence="4" id="KW-1185">Reference proteome</keyword>
<protein>
    <submittedName>
        <fullName evidence="3">Uncharacterized protein</fullName>
    </submittedName>
</protein>
<organism evidence="3 4">
    <name type="scientific">Actinacidiphila cocklensis</name>
    <dbReference type="NCBI Taxonomy" id="887465"/>
    <lineage>
        <taxon>Bacteria</taxon>
        <taxon>Bacillati</taxon>
        <taxon>Actinomycetota</taxon>
        <taxon>Actinomycetes</taxon>
        <taxon>Kitasatosporales</taxon>
        <taxon>Streptomycetaceae</taxon>
        <taxon>Actinacidiphila</taxon>
    </lineage>
</organism>
<accession>A0A9W4E5T2</accession>
<dbReference type="Proteomes" id="UP001152519">
    <property type="component" value="Unassembled WGS sequence"/>
</dbReference>
<evidence type="ECO:0000313" key="3">
    <source>
        <dbReference type="EMBL" id="CAG6393456.1"/>
    </source>
</evidence>
<reference evidence="3" key="1">
    <citation type="submission" date="2021-05" db="EMBL/GenBank/DDBJ databases">
        <authorList>
            <person name="Arsene-Ploetze F."/>
        </authorList>
    </citation>
    <scope>NUCLEOTIDE SEQUENCE</scope>
    <source>
        <strain evidence="3">DSM 42138</strain>
    </source>
</reference>
<gene>
    <name evidence="3" type="ORF">SCOCK_200068</name>
</gene>
<proteinExistence type="predicted"/>
<feature type="compositionally biased region" description="Basic and acidic residues" evidence="1">
    <location>
        <begin position="135"/>
        <end position="145"/>
    </location>
</feature>
<dbReference type="EMBL" id="CAJSLV010000049">
    <property type="protein sequence ID" value="CAG6393456.1"/>
    <property type="molecule type" value="Genomic_DNA"/>
</dbReference>
<name>A0A9W4E5T2_9ACTN</name>
<dbReference type="InterPro" id="IPR045925">
    <property type="entry name" value="DUF6344"/>
</dbReference>
<feature type="region of interest" description="Disordered" evidence="1">
    <location>
        <begin position="130"/>
        <end position="153"/>
    </location>
</feature>
<keyword evidence="2" id="KW-1133">Transmembrane helix</keyword>
<comment type="caution">
    <text evidence="3">The sequence shown here is derived from an EMBL/GenBank/DDBJ whole genome shotgun (WGS) entry which is preliminary data.</text>
</comment>
<feature type="transmembrane region" description="Helical" evidence="2">
    <location>
        <begin position="12"/>
        <end position="30"/>
    </location>
</feature>
<feature type="region of interest" description="Disordered" evidence="1">
    <location>
        <begin position="77"/>
        <end position="115"/>
    </location>
</feature>
<sequence length="153" mass="15423">MAATTPRVTAFWGAFLNVLIRCIAALGFATPARTKAAASRQAVGYATVPAQAVATPAIPAAAPSGGYAAPPLRAGRVMLPAPRPSERGRSLPPTMKQRIRAEAHGTSPSSRSIAVPVDGLGDAVAAAAATAGAADQHDASEGSARRRDRSLCG</sequence>
<keyword evidence="2" id="KW-0812">Transmembrane</keyword>
<dbReference type="Pfam" id="PF19871">
    <property type="entry name" value="DUF6344"/>
    <property type="match status" value="1"/>
</dbReference>
<dbReference type="AlphaFoldDB" id="A0A9W4E5T2"/>